<organism evidence="2">
    <name type="scientific">Brassica napus</name>
    <name type="common">Rape</name>
    <dbReference type="NCBI Taxonomy" id="3708"/>
    <lineage>
        <taxon>Eukaryota</taxon>
        <taxon>Viridiplantae</taxon>
        <taxon>Streptophyta</taxon>
        <taxon>Embryophyta</taxon>
        <taxon>Tracheophyta</taxon>
        <taxon>Spermatophyta</taxon>
        <taxon>Magnoliopsida</taxon>
        <taxon>eudicotyledons</taxon>
        <taxon>Gunneridae</taxon>
        <taxon>Pentapetalae</taxon>
        <taxon>rosids</taxon>
        <taxon>malvids</taxon>
        <taxon>Brassicales</taxon>
        <taxon>Brassicaceae</taxon>
        <taxon>Brassiceae</taxon>
        <taxon>Brassica</taxon>
    </lineage>
</organism>
<gene>
    <name evidence="2" type="ORF">DARMORV10_C06P32350.1</name>
</gene>
<evidence type="ECO:0000256" key="1">
    <source>
        <dbReference type="SAM" id="Phobius"/>
    </source>
</evidence>
<proteinExistence type="predicted"/>
<dbReference type="AlphaFoldDB" id="A0A816QEL6"/>
<dbReference type="EMBL" id="HG994370">
    <property type="protein sequence ID" value="CAF2060907.1"/>
    <property type="molecule type" value="Genomic_DNA"/>
</dbReference>
<sequence length="70" mass="8291">MLYGSIYYLWISMLQQRAEIYACGLISSVLKALIYIHTIHKMLTLILQCCKWMLCLIEIYTMVKCTCGYW</sequence>
<keyword evidence="1" id="KW-0472">Membrane</keyword>
<feature type="transmembrane region" description="Helical" evidence="1">
    <location>
        <begin position="20"/>
        <end position="39"/>
    </location>
</feature>
<name>A0A816QEL6_BRANA</name>
<evidence type="ECO:0000313" key="2">
    <source>
        <dbReference type="EMBL" id="CAF2060907.1"/>
    </source>
</evidence>
<dbReference type="Proteomes" id="UP001295469">
    <property type="component" value="Chromosome C06"/>
</dbReference>
<reference evidence="2" key="1">
    <citation type="submission" date="2021-01" db="EMBL/GenBank/DDBJ databases">
        <authorList>
            <consortium name="Genoscope - CEA"/>
            <person name="William W."/>
        </authorList>
    </citation>
    <scope>NUCLEOTIDE SEQUENCE</scope>
</reference>
<accession>A0A816QEL6</accession>
<keyword evidence="1" id="KW-0812">Transmembrane</keyword>
<protein>
    <submittedName>
        <fullName evidence="2">(rape) hypothetical protein</fullName>
    </submittedName>
</protein>
<keyword evidence="1" id="KW-1133">Transmembrane helix</keyword>